<dbReference type="EMBL" id="BKCJ010007221">
    <property type="protein sequence ID" value="GEU76151.1"/>
    <property type="molecule type" value="Genomic_DNA"/>
</dbReference>
<reference evidence="2" key="1">
    <citation type="journal article" date="2019" name="Sci. Rep.">
        <title>Draft genome of Tanacetum cinerariifolium, the natural source of mosquito coil.</title>
        <authorList>
            <person name="Yamashiro T."/>
            <person name="Shiraishi A."/>
            <person name="Satake H."/>
            <person name="Nakayama K."/>
        </authorList>
    </citation>
    <scope>NUCLEOTIDE SEQUENCE</scope>
</reference>
<feature type="region of interest" description="Disordered" evidence="1">
    <location>
        <begin position="560"/>
        <end position="579"/>
    </location>
</feature>
<evidence type="ECO:0000313" key="2">
    <source>
        <dbReference type="EMBL" id="GEU76151.1"/>
    </source>
</evidence>
<accession>A0A6L2MQ81</accession>
<feature type="compositionally biased region" description="Acidic residues" evidence="1">
    <location>
        <begin position="352"/>
        <end position="368"/>
    </location>
</feature>
<protein>
    <recommendedName>
        <fullName evidence="3">Reverse transcriptase domain-containing protein</fullName>
    </recommendedName>
</protein>
<gene>
    <name evidence="2" type="ORF">Tci_048129</name>
</gene>
<evidence type="ECO:0000256" key="1">
    <source>
        <dbReference type="SAM" id="MobiDB-lite"/>
    </source>
</evidence>
<comment type="caution">
    <text evidence="2">The sequence shown here is derived from an EMBL/GenBank/DDBJ whole genome shotgun (WGS) entry which is preliminary data.</text>
</comment>
<evidence type="ECO:0008006" key="3">
    <source>
        <dbReference type="Google" id="ProtNLM"/>
    </source>
</evidence>
<proteinExistence type="predicted"/>
<feature type="region of interest" description="Disordered" evidence="1">
    <location>
        <begin position="328"/>
        <end position="368"/>
    </location>
</feature>
<dbReference type="AlphaFoldDB" id="A0A6L2MQ81"/>
<sequence>MIQPEPEGSTQGYPLVSVEVLRYDKRSKSENIGIVPTEMELIPEHTQQGISHEVSCQLDKQNVDFSGSDQIQTLQYLDVNPPSPKISNEEIFQAKGDLMKSIQTFLERFNCIPFEEKPQILFQTWETFFAIQCSQLEDSNELFQKLLKDLKELAEYDQSTSTDRHIFLNGDEGHSVQDKESLENPLNEIADLEPEATTDTGLPSAEDIHPLAVQEPPRESDICQLIEECSVKVPEEQKQKMKDTMFNLVKICNHKQFLCIHDDVDDLIKSALDSKLFSINSQRLDKKEQEVKNVAEQTAERRNLAQILSTKEPEHLLSMGYEHLSITSETESDKVTKSNAENLLPIPSKCEDNDDLDSSDNESLPDEDVPAEEFKIYSNPLFDEDKINYDKLYPHCFNVESDFVESLLNRDTFIDFSSKFDFSGELAHIKQEILKFDFDFEEEIRLIENLLYSFLRPPEELNAEIADTIIESIPLLRIPVQDGNSQQEEIDIGTKRKYVLPPSVENNDDDYDPLLEEVNLFLSDNSIPSGIENVVDNPEGDIRFLEELLIDDSILSHESSDANFEDNPLIPRPPPEPPDNELDLEPEEISAVIENIDEPDEHFNPGGEIFVSTKIEDDDYFPFMFLIRIFLPYLILPEISPLLLSAKSKDTIFDPGLSPTD</sequence>
<organism evidence="2">
    <name type="scientific">Tanacetum cinerariifolium</name>
    <name type="common">Dalmatian daisy</name>
    <name type="synonym">Chrysanthemum cinerariifolium</name>
    <dbReference type="NCBI Taxonomy" id="118510"/>
    <lineage>
        <taxon>Eukaryota</taxon>
        <taxon>Viridiplantae</taxon>
        <taxon>Streptophyta</taxon>
        <taxon>Embryophyta</taxon>
        <taxon>Tracheophyta</taxon>
        <taxon>Spermatophyta</taxon>
        <taxon>Magnoliopsida</taxon>
        <taxon>eudicotyledons</taxon>
        <taxon>Gunneridae</taxon>
        <taxon>Pentapetalae</taxon>
        <taxon>asterids</taxon>
        <taxon>campanulids</taxon>
        <taxon>Asterales</taxon>
        <taxon>Asteraceae</taxon>
        <taxon>Asteroideae</taxon>
        <taxon>Anthemideae</taxon>
        <taxon>Anthemidinae</taxon>
        <taxon>Tanacetum</taxon>
    </lineage>
</organism>
<name>A0A6L2MQ81_TANCI</name>